<feature type="chain" id="PRO_5020724310" evidence="2">
    <location>
        <begin position="19"/>
        <end position="311"/>
    </location>
</feature>
<dbReference type="EMBL" id="SMGG01000007">
    <property type="protein sequence ID" value="TCK58476.1"/>
    <property type="molecule type" value="Genomic_DNA"/>
</dbReference>
<dbReference type="AlphaFoldDB" id="A0A4R1K327"/>
<dbReference type="Gene3D" id="3.40.50.1980">
    <property type="entry name" value="Nitrogenase molybdenum iron protein domain"/>
    <property type="match status" value="2"/>
</dbReference>
<feature type="coiled-coil region" evidence="1">
    <location>
        <begin position="146"/>
        <end position="173"/>
    </location>
</feature>
<evidence type="ECO:0000313" key="5">
    <source>
        <dbReference type="Proteomes" id="UP000294614"/>
    </source>
</evidence>
<gene>
    <name evidence="4" type="ORF">C8D98_2680</name>
</gene>
<dbReference type="GO" id="GO:0071281">
    <property type="term" value="P:cellular response to iron ion"/>
    <property type="evidence" value="ECO:0007669"/>
    <property type="project" value="TreeGrafter"/>
</dbReference>
<dbReference type="Pfam" id="PF01497">
    <property type="entry name" value="Peripla_BP_2"/>
    <property type="match status" value="1"/>
</dbReference>
<feature type="domain" description="Fe/B12 periplasmic-binding" evidence="3">
    <location>
        <begin position="38"/>
        <end position="309"/>
    </location>
</feature>
<evidence type="ECO:0000256" key="1">
    <source>
        <dbReference type="SAM" id="Coils"/>
    </source>
</evidence>
<dbReference type="InterPro" id="IPR050902">
    <property type="entry name" value="ABC_Transporter_SBP"/>
</dbReference>
<dbReference type="PROSITE" id="PS50983">
    <property type="entry name" value="FE_B12_PBP"/>
    <property type="match status" value="1"/>
</dbReference>
<reference evidence="4 5" key="1">
    <citation type="submission" date="2019-03" db="EMBL/GenBank/DDBJ databases">
        <title>Genomic Encyclopedia of Type Strains, Phase IV (KMG-IV): sequencing the most valuable type-strain genomes for metagenomic binning, comparative biology and taxonomic classification.</title>
        <authorList>
            <person name="Goeker M."/>
        </authorList>
    </citation>
    <scope>NUCLEOTIDE SEQUENCE [LARGE SCALE GENOMIC DNA]</scope>
    <source>
        <strain evidence="4 5">DSM 24984</strain>
    </source>
</reference>
<evidence type="ECO:0000256" key="2">
    <source>
        <dbReference type="SAM" id="SignalP"/>
    </source>
</evidence>
<name>A0A4R1K327_9BACT</name>
<dbReference type="Proteomes" id="UP000294614">
    <property type="component" value="Unassembled WGS sequence"/>
</dbReference>
<dbReference type="PANTHER" id="PTHR30535">
    <property type="entry name" value="VITAMIN B12-BINDING PROTEIN"/>
    <property type="match status" value="1"/>
</dbReference>
<sequence length="311" mass="33476">MKKLITLLLVLFCGTAFAQITFKDHSGTTITLDKQPQKVVVLNSSNLEMFFAAGGTPAAYAVSSTTPEYIENRLKGLPNVGKVENPDIERIVAMKPDLVIGMNFPFHVALRGSLNGAGIKMALFSPVTLPQVKDTVRTFGEIAGNKAKATAAVADIESKINNVQAKLKDVKKVKVLLLYGSPESYSMAMPDSYSGMMLEMAGGDNVAVGAKPEKQGGPMAGSAMSRGFVPVNLEYVAAKNPDMIFLINHDNKTEAKNDSALTKHPAWSGLAAVKNGKVISLPFETYGNNPTVRTGEAVLRLARLIYPERFR</sequence>
<dbReference type="InterPro" id="IPR002491">
    <property type="entry name" value="ABC_transptr_periplasmic_BD"/>
</dbReference>
<dbReference type="PANTHER" id="PTHR30535:SF34">
    <property type="entry name" value="MOLYBDATE-BINDING PROTEIN MOLA"/>
    <property type="match status" value="1"/>
</dbReference>
<evidence type="ECO:0000259" key="3">
    <source>
        <dbReference type="PROSITE" id="PS50983"/>
    </source>
</evidence>
<evidence type="ECO:0000313" key="4">
    <source>
        <dbReference type="EMBL" id="TCK58476.1"/>
    </source>
</evidence>
<accession>A0A4R1K327</accession>
<keyword evidence="5" id="KW-1185">Reference proteome</keyword>
<feature type="signal peptide" evidence="2">
    <location>
        <begin position="1"/>
        <end position="18"/>
    </location>
</feature>
<protein>
    <submittedName>
        <fullName evidence="4">Iron complex transport system substrate-binding protein</fullName>
    </submittedName>
</protein>
<comment type="caution">
    <text evidence="4">The sequence shown here is derived from an EMBL/GenBank/DDBJ whole genome shotgun (WGS) entry which is preliminary data.</text>
</comment>
<dbReference type="OrthoDB" id="9816357at2"/>
<proteinExistence type="predicted"/>
<organism evidence="4 5">
    <name type="scientific">Seleniivibrio woodruffii</name>
    <dbReference type="NCBI Taxonomy" id="1078050"/>
    <lineage>
        <taxon>Bacteria</taxon>
        <taxon>Pseudomonadati</taxon>
        <taxon>Deferribacterota</taxon>
        <taxon>Deferribacteres</taxon>
        <taxon>Deferribacterales</taxon>
        <taxon>Geovibrionaceae</taxon>
        <taxon>Seleniivibrio</taxon>
    </lineage>
</organism>
<dbReference type="SUPFAM" id="SSF53807">
    <property type="entry name" value="Helical backbone' metal receptor"/>
    <property type="match status" value="1"/>
</dbReference>
<keyword evidence="1" id="KW-0175">Coiled coil</keyword>
<keyword evidence="2" id="KW-0732">Signal</keyword>
<dbReference type="RefSeq" id="WP_132874641.1">
    <property type="nucleotide sequence ID" value="NZ_SMGG01000007.1"/>
</dbReference>